<feature type="non-terminal residue" evidence="2">
    <location>
        <position position="982"/>
    </location>
</feature>
<feature type="compositionally biased region" description="Basic and acidic residues" evidence="1">
    <location>
        <begin position="873"/>
        <end position="884"/>
    </location>
</feature>
<dbReference type="Proteomes" id="UP001189429">
    <property type="component" value="Unassembled WGS sequence"/>
</dbReference>
<keyword evidence="3" id="KW-1185">Reference proteome</keyword>
<feature type="compositionally biased region" description="Low complexity" evidence="1">
    <location>
        <begin position="23"/>
        <end position="46"/>
    </location>
</feature>
<feature type="compositionally biased region" description="Low complexity" evidence="1">
    <location>
        <begin position="297"/>
        <end position="311"/>
    </location>
</feature>
<feature type="compositionally biased region" description="Basic and acidic residues" evidence="1">
    <location>
        <begin position="180"/>
        <end position="191"/>
    </location>
</feature>
<protein>
    <submittedName>
        <fullName evidence="2">Uncharacterized protein</fullName>
    </submittedName>
</protein>
<dbReference type="EMBL" id="CAUYUJ010017354">
    <property type="protein sequence ID" value="CAK0874038.1"/>
    <property type="molecule type" value="Genomic_DNA"/>
</dbReference>
<comment type="caution">
    <text evidence="2">The sequence shown here is derived from an EMBL/GenBank/DDBJ whole genome shotgun (WGS) entry which is preliminary data.</text>
</comment>
<feature type="compositionally biased region" description="Basic and acidic residues" evidence="1">
    <location>
        <begin position="920"/>
        <end position="936"/>
    </location>
</feature>
<feature type="region of interest" description="Disordered" evidence="1">
    <location>
        <begin position="237"/>
        <end position="347"/>
    </location>
</feature>
<organism evidence="2 3">
    <name type="scientific">Prorocentrum cordatum</name>
    <dbReference type="NCBI Taxonomy" id="2364126"/>
    <lineage>
        <taxon>Eukaryota</taxon>
        <taxon>Sar</taxon>
        <taxon>Alveolata</taxon>
        <taxon>Dinophyceae</taxon>
        <taxon>Prorocentrales</taxon>
        <taxon>Prorocentraceae</taxon>
        <taxon>Prorocentrum</taxon>
    </lineage>
</organism>
<reference evidence="2" key="1">
    <citation type="submission" date="2023-10" db="EMBL/GenBank/DDBJ databases">
        <authorList>
            <person name="Chen Y."/>
            <person name="Shah S."/>
            <person name="Dougan E. K."/>
            <person name="Thang M."/>
            <person name="Chan C."/>
        </authorList>
    </citation>
    <scope>NUCLEOTIDE SEQUENCE [LARGE SCALE GENOMIC DNA]</scope>
</reference>
<feature type="region of interest" description="Disordered" evidence="1">
    <location>
        <begin position="867"/>
        <end position="896"/>
    </location>
</feature>
<evidence type="ECO:0000313" key="2">
    <source>
        <dbReference type="EMBL" id="CAK0874038.1"/>
    </source>
</evidence>
<accession>A0ABN9VNJ2</accession>
<feature type="region of interest" description="Disordered" evidence="1">
    <location>
        <begin position="180"/>
        <end position="201"/>
    </location>
</feature>
<feature type="compositionally biased region" description="Basic and acidic residues" evidence="1">
    <location>
        <begin position="281"/>
        <end position="295"/>
    </location>
</feature>
<gene>
    <name evidence="2" type="ORF">PCOR1329_LOCUS59069</name>
</gene>
<evidence type="ECO:0000313" key="3">
    <source>
        <dbReference type="Proteomes" id="UP001189429"/>
    </source>
</evidence>
<name>A0ABN9VNJ2_9DINO</name>
<feature type="compositionally biased region" description="Basic and acidic residues" evidence="1">
    <location>
        <begin position="1"/>
        <end position="11"/>
    </location>
</feature>
<feature type="region of interest" description="Disordered" evidence="1">
    <location>
        <begin position="1"/>
        <end position="54"/>
    </location>
</feature>
<sequence>MAKPKADKDGWVDQPRGRRAQRQARSAASRAASTKSQTSASAASGAPSGGGITAIERLQATVEQLEALQAGPPDGVDSCFTDVAANQLEAKRAELARAQREAAEQKASTMRRSTLLHKEANAISKAEKRLRSARQVLEQKQAARDLAEVQLQKAQEELAALDGEVEEASRALQVLEEAAREEAEARQRQRAAEWAGASQVPGLLTQLDKLPEASGSSNFEVAWAAIRAQMEAVRAQLAGPPSAPKRAPWAESCPMDETSSDDGDLAGSSGPWQPQPAADRGQAERHGSAHGEWPQDRSQGGRARSEASAAGPRLHVCSSAEVARSGSKRPHDLGSEPAPPAPGQATAAAQGVRCGLEVLGVYGDARRWSMEVIEASVSRHGARPHPVRLQEACVAPRRPEEARGATRRMEHAVFLHPFAPSDIEGPLVESGSFAALVCCALRAAEVARQAPSDLKHRMIEVTVSTASGLGRLACSQMRGLDLLAAYEVQPQPLGAQAAMMVFIPMSDGGVRPIAFVPLLMRSWSSLRQPIGALWEVERDHCCLGGKADCEYEKAGGLHNAYAAFARESGCASASLCLGITKLYVNLRHDFLCLLVLYQRPRILCFVGLATESFTPKPGSAGLEVARLLRDQLLPLSAAKTTFLASSPSGVRQLGEYWKTQGWTFCKTAQVRNLSTGATIARQGVHEGRVRAPGALHRARRLGCLRAAAGVELDLIHKAGPAACMGWGRTVMGIADRVLHSWRPAAGRSARTLHLGAALGLCMSGAERRRRRDLDPAVFSASNAVQMLAGQRQSGELPLRMVARGLEEAATRGASAATWKRRASPIDAVAWTLAQIDWHSKSERCLVADRGDELDPMLLELREDTDAGLGARQASDRHEMQKLSRDPPMQRPPCSKRGECMVRGACSGVKPRLKARSPGSRTDKSGRNLRSLREKGPHLGGWPRAGKQRVKGEGIPALRARGQVPGHAQERCLEWLGIEVVPA</sequence>
<evidence type="ECO:0000256" key="1">
    <source>
        <dbReference type="SAM" id="MobiDB-lite"/>
    </source>
</evidence>
<proteinExistence type="predicted"/>
<feature type="region of interest" description="Disordered" evidence="1">
    <location>
        <begin position="909"/>
        <end position="945"/>
    </location>
</feature>